<sequence>MISMDYKPSSRLRSALYACLLAATLAGCATGQDPRDPYEAYNRKMYAFNNAVDRAVVKPVAEGYQKVTPQPVQTGIRNFFDNLYDVVSLANNILMLRPVPVMNDLMRVSVNTVFGLGGLIDVASSMGLEKNQNGFGDTLAHYGWDNSAYFVPPLYAPSTVRDTLGLGVDYFSMPSREIFTTTWTDLNSTIVNQVDERARLLSLEPAREAALDEYAFTRDAWLAYRARQLGQSVPQDAPGEEDIDIDELVSPEPQLQ</sequence>
<reference evidence="6" key="1">
    <citation type="submission" date="2017-06" db="EMBL/GenBank/DDBJ databases">
        <title>Whole genome sequence of Laribacter hongkongensis LHGZ1.</title>
        <authorList>
            <person name="Chen D."/>
            <person name="Wu H."/>
            <person name="Chen J."/>
        </authorList>
    </citation>
    <scope>NUCLEOTIDE SEQUENCE [LARGE SCALE GENOMIC DNA]</scope>
    <source>
        <strain evidence="6">LHGZ1</strain>
    </source>
</reference>
<dbReference type="Pfam" id="PF04333">
    <property type="entry name" value="MlaA"/>
    <property type="match status" value="1"/>
</dbReference>
<dbReference type="GO" id="GO:0016020">
    <property type="term" value="C:membrane"/>
    <property type="evidence" value="ECO:0007669"/>
    <property type="project" value="InterPro"/>
</dbReference>
<evidence type="ECO:0000313" key="5">
    <source>
        <dbReference type="EMBL" id="ASJ24007.1"/>
    </source>
</evidence>
<feature type="signal peptide" evidence="4">
    <location>
        <begin position="1"/>
        <end position="31"/>
    </location>
</feature>
<dbReference type="Proteomes" id="UP000197424">
    <property type="component" value="Chromosome"/>
</dbReference>
<feature type="chain" id="PRO_5013258861" evidence="4">
    <location>
        <begin position="32"/>
        <end position="256"/>
    </location>
</feature>
<proteinExistence type="inferred from homology"/>
<evidence type="ECO:0000256" key="3">
    <source>
        <dbReference type="SAM" id="MobiDB-lite"/>
    </source>
</evidence>
<name>A0A248LGY1_9NEIS</name>
<feature type="compositionally biased region" description="Acidic residues" evidence="3">
    <location>
        <begin position="238"/>
        <end position="249"/>
    </location>
</feature>
<evidence type="ECO:0000313" key="6">
    <source>
        <dbReference type="Proteomes" id="UP000197424"/>
    </source>
</evidence>
<evidence type="ECO:0000256" key="1">
    <source>
        <dbReference type="ARBA" id="ARBA00010634"/>
    </source>
</evidence>
<dbReference type="PRINTS" id="PR01805">
    <property type="entry name" value="VACJLIPOPROT"/>
</dbReference>
<dbReference type="GO" id="GO:0120010">
    <property type="term" value="P:intermembrane phospholipid transfer"/>
    <property type="evidence" value="ECO:0007669"/>
    <property type="project" value="TreeGrafter"/>
</dbReference>
<dbReference type="EMBL" id="CP022115">
    <property type="protein sequence ID" value="ASJ24007.1"/>
    <property type="molecule type" value="Genomic_DNA"/>
</dbReference>
<gene>
    <name evidence="5" type="ORF">LHGZ1_1176</name>
</gene>
<feature type="region of interest" description="Disordered" evidence="3">
    <location>
        <begin position="232"/>
        <end position="256"/>
    </location>
</feature>
<keyword evidence="5" id="KW-0449">Lipoprotein</keyword>
<dbReference type="InterPro" id="IPR007428">
    <property type="entry name" value="MlaA"/>
</dbReference>
<dbReference type="PROSITE" id="PS51257">
    <property type="entry name" value="PROKAR_LIPOPROTEIN"/>
    <property type="match status" value="1"/>
</dbReference>
<protein>
    <submittedName>
        <fullName evidence="5">Lipoprotein</fullName>
    </submittedName>
</protein>
<dbReference type="PANTHER" id="PTHR30035:SF3">
    <property type="entry name" value="INTERMEMBRANE PHOSPHOLIPID TRANSPORT SYSTEM LIPOPROTEIN MLAA"/>
    <property type="match status" value="1"/>
</dbReference>
<dbReference type="AlphaFoldDB" id="A0A248LGY1"/>
<evidence type="ECO:0000256" key="4">
    <source>
        <dbReference type="SAM" id="SignalP"/>
    </source>
</evidence>
<dbReference type="PANTHER" id="PTHR30035">
    <property type="entry name" value="LIPOPROTEIN VACJ-RELATED"/>
    <property type="match status" value="1"/>
</dbReference>
<accession>A0A248LGY1</accession>
<evidence type="ECO:0000256" key="2">
    <source>
        <dbReference type="ARBA" id="ARBA00022729"/>
    </source>
</evidence>
<keyword evidence="2 4" id="KW-0732">Signal</keyword>
<organism evidence="5 6">
    <name type="scientific">Laribacter hongkongensis</name>
    <dbReference type="NCBI Taxonomy" id="168471"/>
    <lineage>
        <taxon>Bacteria</taxon>
        <taxon>Pseudomonadati</taxon>
        <taxon>Pseudomonadota</taxon>
        <taxon>Betaproteobacteria</taxon>
        <taxon>Neisseriales</taxon>
        <taxon>Aquaspirillaceae</taxon>
        <taxon>Laribacter</taxon>
    </lineage>
</organism>
<comment type="similarity">
    <text evidence="1">Belongs to the MlaA family.</text>
</comment>